<dbReference type="GO" id="GO:0006508">
    <property type="term" value="P:proteolysis"/>
    <property type="evidence" value="ECO:0007669"/>
    <property type="project" value="InterPro"/>
</dbReference>
<evidence type="ECO:0000256" key="6">
    <source>
        <dbReference type="ARBA" id="ARBA00022840"/>
    </source>
</evidence>
<dbReference type="PROSITE" id="PS00211">
    <property type="entry name" value="ABC_TRANSPORTER_1"/>
    <property type="match status" value="1"/>
</dbReference>
<sequence>MIRRFPQERQYDKMDCGPTCLKIVAKHYRRFYSLQFLRELCSVTKEGVSLADLIYTADKIGLKSHAVKCTVNDLKTQINLPVILHWGESHFVVLYKIKSNKIYISDPAKGKIVYGLEAFQKKWLKENNKGVALLLQPSTHFKTINIEESVEQKNGLFDFLKYFSNYKRILFLLLLVMGIITVLNLFLPFISRSVIDIGVSKRDLKFIEMILLANLALIVCSFFATVVRDWIILQVSNRVSVNIISDYLAKLLRLPFSFFENKHPGDILQRAHDHERIRSFIMGNSLNIIFSLLSFSAFILVLLIYNVPVFLIFMGGTITYLVWIFLFFKARKQVDMNYFALMGKDQGFWIETINNIQEIKINNHETARKLKWDEIQAKIFKQNLQMQSITNRQNSGAQVIDNLKNVSITFYCAMLVIDSKMTLGELISIQMILGLLNGPIQQLVQFFLSFQMAKLSFNRIREIKSLNDEDQNENNNNELLFSSGALRFSNVYFQYSPRQPYVLQNLNFTIPDGKITAIVGDSGSGKSTILKLLLRLYEPSSGDVKIGDMNYKHINISHWRNQCGSVFQDGKIFNDTVLNNIVMNAEDVDYELLKQVVSAANMTGEIENMPLGYKTKIGENGRGISGGQKQRILIARALYRNPKYVFLDEATNALDSINEKKIVNSLSKLFINKTVVVVAHRLSTIVNADQIIVMKDGRIIEKGNHQTLMEQKGYYYLLFESQINVLNGAEKLYTEVETN</sequence>
<dbReference type="Gene3D" id="1.20.1560.10">
    <property type="entry name" value="ABC transporter type 1, transmembrane domain"/>
    <property type="match status" value="1"/>
</dbReference>
<dbReference type="GO" id="GO:0043213">
    <property type="term" value="P:bacteriocin transport"/>
    <property type="evidence" value="ECO:0007669"/>
    <property type="project" value="UniProtKB-KW"/>
</dbReference>
<dbReference type="Pfam" id="PF03412">
    <property type="entry name" value="Peptidase_C39"/>
    <property type="match status" value="1"/>
</dbReference>
<feature type="transmembrane region" description="Helical" evidence="11">
    <location>
        <begin position="169"/>
        <end position="190"/>
    </location>
</feature>
<dbReference type="GO" id="GO:0005886">
    <property type="term" value="C:plasma membrane"/>
    <property type="evidence" value="ECO:0007669"/>
    <property type="project" value="UniProtKB-SubCell"/>
</dbReference>
<comment type="subcellular location">
    <subcellularLocation>
        <location evidence="1">Cell membrane</location>
        <topology evidence="1">Multi-pass membrane protein</topology>
    </subcellularLocation>
</comment>
<keyword evidence="10" id="KW-0080">Bacteriocin transport</keyword>
<dbReference type="RefSeq" id="WP_065395642.1">
    <property type="nucleotide sequence ID" value="NZ_MAYH01000045.1"/>
</dbReference>
<feature type="transmembrane region" description="Helical" evidence="11">
    <location>
        <begin position="310"/>
        <end position="328"/>
    </location>
</feature>
<dbReference type="GO" id="GO:0008233">
    <property type="term" value="F:peptidase activity"/>
    <property type="evidence" value="ECO:0007669"/>
    <property type="project" value="InterPro"/>
</dbReference>
<dbReference type="PROSITE" id="PS50929">
    <property type="entry name" value="ABC_TM1F"/>
    <property type="match status" value="1"/>
</dbReference>
<dbReference type="CDD" id="cd02418">
    <property type="entry name" value="Peptidase_C39B"/>
    <property type="match status" value="1"/>
</dbReference>
<dbReference type="Gene3D" id="3.90.70.10">
    <property type="entry name" value="Cysteine proteinases"/>
    <property type="match status" value="1"/>
</dbReference>
<gene>
    <name evidence="15" type="ORF">BBI01_15055</name>
</gene>
<accession>A0A1B8ZD10</accession>
<keyword evidence="7" id="KW-0653">Protein transport</keyword>
<evidence type="ECO:0000256" key="7">
    <source>
        <dbReference type="ARBA" id="ARBA00022927"/>
    </source>
</evidence>
<keyword evidence="4 11" id="KW-0812">Transmembrane</keyword>
<dbReference type="SMART" id="SM00382">
    <property type="entry name" value="AAA"/>
    <property type="match status" value="1"/>
</dbReference>
<keyword evidence="9 11" id="KW-0472">Membrane</keyword>
<keyword evidence="16" id="KW-1185">Reference proteome</keyword>
<evidence type="ECO:0000256" key="8">
    <source>
        <dbReference type="ARBA" id="ARBA00022989"/>
    </source>
</evidence>
<dbReference type="InterPro" id="IPR039421">
    <property type="entry name" value="Type_1_exporter"/>
</dbReference>
<feature type="transmembrane region" description="Helical" evidence="11">
    <location>
        <begin position="210"/>
        <end position="231"/>
    </location>
</feature>
<name>A0A1B8ZD10_9FLAO</name>
<feature type="transmembrane region" description="Helical" evidence="11">
    <location>
        <begin position="286"/>
        <end position="304"/>
    </location>
</feature>
<dbReference type="PROSITE" id="PS50893">
    <property type="entry name" value="ABC_TRANSPORTER_2"/>
    <property type="match status" value="1"/>
</dbReference>
<dbReference type="InterPro" id="IPR011527">
    <property type="entry name" value="ABC1_TM_dom"/>
</dbReference>
<keyword evidence="3" id="KW-1003">Cell membrane</keyword>
<dbReference type="InterPro" id="IPR017871">
    <property type="entry name" value="ABC_transporter-like_CS"/>
</dbReference>
<dbReference type="InterPro" id="IPR036640">
    <property type="entry name" value="ABC1_TM_sf"/>
</dbReference>
<proteinExistence type="predicted"/>
<dbReference type="EMBL" id="MAYH01000045">
    <property type="protein sequence ID" value="OCA69454.1"/>
    <property type="molecule type" value="Genomic_DNA"/>
</dbReference>
<dbReference type="PANTHER" id="PTHR24221">
    <property type="entry name" value="ATP-BINDING CASSETTE SUB-FAMILY B"/>
    <property type="match status" value="1"/>
</dbReference>
<keyword evidence="8 11" id="KW-1133">Transmembrane helix</keyword>
<dbReference type="PROSITE" id="PS50990">
    <property type="entry name" value="PEPTIDASE_C39"/>
    <property type="match status" value="1"/>
</dbReference>
<dbReference type="InterPro" id="IPR027417">
    <property type="entry name" value="P-loop_NTPase"/>
</dbReference>
<comment type="caution">
    <text evidence="15">The sequence shown here is derived from an EMBL/GenBank/DDBJ whole genome shotgun (WGS) entry which is preliminary data.</text>
</comment>
<dbReference type="GO" id="GO:0034040">
    <property type="term" value="F:ATPase-coupled lipid transmembrane transporter activity"/>
    <property type="evidence" value="ECO:0007669"/>
    <property type="project" value="TreeGrafter"/>
</dbReference>
<dbReference type="AlphaFoldDB" id="A0A1B8ZD10"/>
<feature type="domain" description="ABC transporter" evidence="12">
    <location>
        <begin position="486"/>
        <end position="721"/>
    </location>
</feature>
<dbReference type="Gene3D" id="3.40.50.300">
    <property type="entry name" value="P-loop containing nucleotide triphosphate hydrolases"/>
    <property type="match status" value="1"/>
</dbReference>
<protein>
    <submittedName>
        <fullName evidence="15">ABC transporter ATP-binding protein</fullName>
    </submittedName>
</protein>
<dbReference type="InterPro" id="IPR003439">
    <property type="entry name" value="ABC_transporter-like_ATP-bd"/>
</dbReference>
<dbReference type="SUPFAM" id="SSF90123">
    <property type="entry name" value="ABC transporter transmembrane region"/>
    <property type="match status" value="1"/>
</dbReference>
<keyword evidence="6 15" id="KW-0067">ATP-binding</keyword>
<evidence type="ECO:0000256" key="10">
    <source>
        <dbReference type="ARBA" id="ARBA00043264"/>
    </source>
</evidence>
<dbReference type="FunFam" id="3.40.50.300:FF:000221">
    <property type="entry name" value="Multidrug ABC transporter ATP-binding protein"/>
    <property type="match status" value="1"/>
</dbReference>
<feature type="domain" description="Peptidase C39" evidence="14">
    <location>
        <begin position="10"/>
        <end position="130"/>
    </location>
</feature>
<dbReference type="InterPro" id="IPR003593">
    <property type="entry name" value="AAA+_ATPase"/>
</dbReference>
<dbReference type="InterPro" id="IPR005074">
    <property type="entry name" value="Peptidase_C39"/>
</dbReference>
<evidence type="ECO:0000259" key="12">
    <source>
        <dbReference type="PROSITE" id="PS50893"/>
    </source>
</evidence>
<dbReference type="Pfam" id="PF00005">
    <property type="entry name" value="ABC_tran"/>
    <property type="match status" value="1"/>
</dbReference>
<evidence type="ECO:0000256" key="1">
    <source>
        <dbReference type="ARBA" id="ARBA00004651"/>
    </source>
</evidence>
<evidence type="ECO:0000313" key="15">
    <source>
        <dbReference type="EMBL" id="OCA69454.1"/>
    </source>
</evidence>
<feature type="domain" description="ABC transmembrane type-1" evidence="13">
    <location>
        <begin position="171"/>
        <end position="452"/>
    </location>
</feature>
<dbReference type="GO" id="GO:0005524">
    <property type="term" value="F:ATP binding"/>
    <property type="evidence" value="ECO:0007669"/>
    <property type="project" value="UniProtKB-KW"/>
</dbReference>
<evidence type="ECO:0000256" key="2">
    <source>
        <dbReference type="ARBA" id="ARBA00022448"/>
    </source>
</evidence>
<dbReference type="PANTHER" id="PTHR24221:SF654">
    <property type="entry name" value="ATP-BINDING CASSETTE SUB-FAMILY B MEMBER 6"/>
    <property type="match status" value="1"/>
</dbReference>
<dbReference type="SUPFAM" id="SSF52540">
    <property type="entry name" value="P-loop containing nucleoside triphosphate hydrolases"/>
    <property type="match status" value="1"/>
</dbReference>
<reference evidence="15 16" key="1">
    <citation type="submission" date="2016-07" db="EMBL/GenBank/DDBJ databases">
        <authorList>
            <person name="Jeong J.-J."/>
            <person name="Kim D.W."/>
            <person name="Sang M.K."/>
            <person name="Choi I.-G."/>
            <person name="Kim K.D."/>
        </authorList>
    </citation>
    <scope>NUCLEOTIDE SEQUENCE [LARGE SCALE GENOMIC DNA]</scope>
    <source>
        <strain evidence="15 16">UTM-3</strain>
    </source>
</reference>
<dbReference type="Pfam" id="PF00664">
    <property type="entry name" value="ABC_membrane"/>
    <property type="match status" value="1"/>
</dbReference>
<dbReference type="GO" id="GO:0016887">
    <property type="term" value="F:ATP hydrolysis activity"/>
    <property type="evidence" value="ECO:0007669"/>
    <property type="project" value="InterPro"/>
</dbReference>
<evidence type="ECO:0000259" key="14">
    <source>
        <dbReference type="PROSITE" id="PS50990"/>
    </source>
</evidence>
<dbReference type="CDD" id="cd18571">
    <property type="entry name" value="ABC_6TM_peptidase_like"/>
    <property type="match status" value="1"/>
</dbReference>
<evidence type="ECO:0000256" key="4">
    <source>
        <dbReference type="ARBA" id="ARBA00022692"/>
    </source>
</evidence>
<keyword evidence="2" id="KW-0813">Transport</keyword>
<evidence type="ECO:0000256" key="9">
    <source>
        <dbReference type="ARBA" id="ARBA00023136"/>
    </source>
</evidence>
<dbReference type="GO" id="GO:0015031">
    <property type="term" value="P:protein transport"/>
    <property type="evidence" value="ECO:0007669"/>
    <property type="project" value="UniProtKB-KW"/>
</dbReference>
<keyword evidence="5" id="KW-0547">Nucleotide-binding</keyword>
<evidence type="ECO:0000259" key="13">
    <source>
        <dbReference type="PROSITE" id="PS50929"/>
    </source>
</evidence>
<evidence type="ECO:0000256" key="5">
    <source>
        <dbReference type="ARBA" id="ARBA00022741"/>
    </source>
</evidence>
<dbReference type="Proteomes" id="UP000092651">
    <property type="component" value="Unassembled WGS sequence"/>
</dbReference>
<evidence type="ECO:0000256" key="3">
    <source>
        <dbReference type="ARBA" id="ARBA00022475"/>
    </source>
</evidence>
<organism evidence="15 16">
    <name type="scientific">Chryseobacterium artocarpi</name>
    <dbReference type="NCBI Taxonomy" id="1414727"/>
    <lineage>
        <taxon>Bacteria</taxon>
        <taxon>Pseudomonadati</taxon>
        <taxon>Bacteroidota</taxon>
        <taxon>Flavobacteriia</taxon>
        <taxon>Flavobacteriales</taxon>
        <taxon>Weeksellaceae</taxon>
        <taxon>Chryseobacterium group</taxon>
        <taxon>Chryseobacterium</taxon>
    </lineage>
</organism>
<evidence type="ECO:0000313" key="16">
    <source>
        <dbReference type="Proteomes" id="UP000092651"/>
    </source>
</evidence>
<evidence type="ECO:0000256" key="11">
    <source>
        <dbReference type="SAM" id="Phobius"/>
    </source>
</evidence>
<dbReference type="GO" id="GO:0140359">
    <property type="term" value="F:ABC-type transporter activity"/>
    <property type="evidence" value="ECO:0007669"/>
    <property type="project" value="InterPro"/>
</dbReference>